<gene>
    <name evidence="2" type="primary">110675428</name>
</gene>
<dbReference type="InParanoid" id="A0A6I8U9G8"/>
<accession>A0A6I8U9G8</accession>
<organism evidence="2 3">
    <name type="scientific">Aedes aegypti</name>
    <name type="common">Yellowfever mosquito</name>
    <name type="synonym">Culex aegypti</name>
    <dbReference type="NCBI Taxonomy" id="7159"/>
    <lineage>
        <taxon>Eukaryota</taxon>
        <taxon>Metazoa</taxon>
        <taxon>Ecdysozoa</taxon>
        <taxon>Arthropoda</taxon>
        <taxon>Hexapoda</taxon>
        <taxon>Insecta</taxon>
        <taxon>Pterygota</taxon>
        <taxon>Neoptera</taxon>
        <taxon>Endopterygota</taxon>
        <taxon>Diptera</taxon>
        <taxon>Nematocera</taxon>
        <taxon>Culicoidea</taxon>
        <taxon>Culicidae</taxon>
        <taxon>Culicinae</taxon>
        <taxon>Aedini</taxon>
        <taxon>Aedes</taxon>
        <taxon>Stegomyia</taxon>
    </lineage>
</organism>
<evidence type="ECO:0000256" key="1">
    <source>
        <dbReference type="SAM" id="MobiDB-lite"/>
    </source>
</evidence>
<sequence length="341" mass="38513">MTANNYSIVQTIENEEVLLSVLPSRWILKNGWKQEEQGDGQEDGCDLCFWPKGVSGYRLLEKAKKDPKIPADNIVLRTYRCKIKRNNFALYSEAFRELKLMEIQSDTDEPKKKLSKTTTAAELFKQIQSSSASRPGTSSSHPCTGFDQGDNDMEDTSDLDESLLKTSGKREDHAMKIRSMPISHSQPQYKETKSSSGLRTPILQNEPLQQPNLLQLVLLLHEKVDNNTKQIDSCVESVKQLNSRNTALLSQINAKLDVIATQTLQPVVTGQHENLEVRKIPLIPVKCLADMESLEKKSKNDQFVRSVIQYLGSIHGKQRYVGEGLTVCLQIINYFLIVNFS</sequence>
<dbReference type="OrthoDB" id="7764197at2759"/>
<evidence type="ECO:0000313" key="2">
    <source>
        <dbReference type="EnsemblMetazoa" id="AAEL026648-PA"/>
    </source>
</evidence>
<dbReference type="Proteomes" id="UP000008820">
    <property type="component" value="Chromosome 2"/>
</dbReference>
<keyword evidence="3" id="KW-1185">Reference proteome</keyword>
<feature type="compositionally biased region" description="Acidic residues" evidence="1">
    <location>
        <begin position="149"/>
        <end position="160"/>
    </location>
</feature>
<evidence type="ECO:0000313" key="3">
    <source>
        <dbReference type="Proteomes" id="UP000008820"/>
    </source>
</evidence>
<reference evidence="2" key="2">
    <citation type="submission" date="2020-05" db="UniProtKB">
        <authorList>
            <consortium name="EnsemblMetazoa"/>
        </authorList>
    </citation>
    <scope>IDENTIFICATION</scope>
    <source>
        <strain evidence="2">LVP_AGWG</strain>
    </source>
</reference>
<dbReference type="EnsemblMetazoa" id="AAEL026648-RA">
    <property type="protein sequence ID" value="AAEL026648-PA"/>
    <property type="gene ID" value="AAEL026648"/>
</dbReference>
<feature type="region of interest" description="Disordered" evidence="1">
    <location>
        <begin position="127"/>
        <end position="160"/>
    </location>
</feature>
<feature type="compositionally biased region" description="Low complexity" evidence="1">
    <location>
        <begin position="129"/>
        <end position="140"/>
    </location>
</feature>
<reference evidence="2 3" key="1">
    <citation type="submission" date="2017-06" db="EMBL/GenBank/DDBJ databases">
        <title>Aedes aegypti genome working group (AGWG) sequencing and assembly.</title>
        <authorList>
            <consortium name="Aedes aegypti Genome Working Group (AGWG)"/>
            <person name="Matthews B.J."/>
        </authorList>
    </citation>
    <scope>NUCLEOTIDE SEQUENCE [LARGE SCALE GENOMIC DNA]</scope>
    <source>
        <strain evidence="2 3">LVP_AGWG</strain>
    </source>
</reference>
<protein>
    <submittedName>
        <fullName evidence="2">Uncharacterized protein</fullName>
    </submittedName>
</protein>
<proteinExistence type="predicted"/>
<name>A0A6I8U9G8_AEDAE</name>
<dbReference type="AlphaFoldDB" id="A0A6I8U9G8"/>